<organism evidence="2 3">
    <name type="scientific">Pediococcus argentinicus</name>
    <dbReference type="NCBI Taxonomy" id="480391"/>
    <lineage>
        <taxon>Bacteria</taxon>
        <taxon>Bacillati</taxon>
        <taxon>Bacillota</taxon>
        <taxon>Bacilli</taxon>
        <taxon>Lactobacillales</taxon>
        <taxon>Lactobacillaceae</taxon>
        <taxon>Pediococcus</taxon>
    </lineage>
</organism>
<name>A0A0R2NHJ3_9LACO</name>
<dbReference type="RefSeq" id="WP_057799139.1">
    <property type="nucleotide sequence ID" value="NZ_JAAXPP010000013.1"/>
</dbReference>
<dbReference type="AlphaFoldDB" id="A0A0R2NHJ3"/>
<feature type="transmembrane region" description="Helical" evidence="1">
    <location>
        <begin position="205"/>
        <end position="226"/>
    </location>
</feature>
<evidence type="ECO:0000256" key="1">
    <source>
        <dbReference type="SAM" id="Phobius"/>
    </source>
</evidence>
<comment type="caution">
    <text evidence="2">The sequence shown here is derived from an EMBL/GenBank/DDBJ whole genome shotgun (WGS) entry which is preliminary data.</text>
</comment>
<dbReference type="PATRIC" id="fig|480391.4.peg.292"/>
<keyword evidence="1" id="KW-0472">Membrane</keyword>
<keyword evidence="1" id="KW-0812">Transmembrane</keyword>
<accession>A0A0R2NHJ3</accession>
<keyword evidence="1" id="KW-1133">Transmembrane helix</keyword>
<keyword evidence="3" id="KW-1185">Reference proteome</keyword>
<reference evidence="2 3" key="1">
    <citation type="journal article" date="2015" name="Genome Announc.">
        <title>Expanding the biotechnology potential of lactobacilli through comparative genomics of 213 strains and associated genera.</title>
        <authorList>
            <person name="Sun Z."/>
            <person name="Harris H.M."/>
            <person name="McCann A."/>
            <person name="Guo C."/>
            <person name="Argimon S."/>
            <person name="Zhang W."/>
            <person name="Yang X."/>
            <person name="Jeffery I.B."/>
            <person name="Cooney J.C."/>
            <person name="Kagawa T.F."/>
            <person name="Liu W."/>
            <person name="Song Y."/>
            <person name="Salvetti E."/>
            <person name="Wrobel A."/>
            <person name="Rasinkangas P."/>
            <person name="Parkhill J."/>
            <person name="Rea M.C."/>
            <person name="O'Sullivan O."/>
            <person name="Ritari J."/>
            <person name="Douillard F.P."/>
            <person name="Paul Ross R."/>
            <person name="Yang R."/>
            <person name="Briner A.E."/>
            <person name="Felis G.E."/>
            <person name="de Vos W.M."/>
            <person name="Barrangou R."/>
            <person name="Klaenhammer T.R."/>
            <person name="Caufield P.W."/>
            <person name="Cui Y."/>
            <person name="Zhang H."/>
            <person name="O'Toole P.W."/>
        </authorList>
    </citation>
    <scope>NUCLEOTIDE SEQUENCE [LARGE SCALE GENOMIC DNA]</scope>
    <source>
        <strain evidence="2 3">DSM 23026</strain>
    </source>
</reference>
<dbReference type="Proteomes" id="UP000051249">
    <property type="component" value="Unassembled WGS sequence"/>
</dbReference>
<proteinExistence type="predicted"/>
<evidence type="ECO:0000313" key="3">
    <source>
        <dbReference type="Proteomes" id="UP000051249"/>
    </source>
</evidence>
<feature type="transmembrane region" description="Helical" evidence="1">
    <location>
        <begin position="246"/>
        <end position="268"/>
    </location>
</feature>
<feature type="transmembrane region" description="Helical" evidence="1">
    <location>
        <begin position="175"/>
        <end position="198"/>
    </location>
</feature>
<evidence type="ECO:0000313" key="2">
    <source>
        <dbReference type="EMBL" id="KRO25252.1"/>
    </source>
</evidence>
<protein>
    <submittedName>
        <fullName evidence="2">Uncharacterized protein</fullName>
    </submittedName>
</protein>
<sequence>MARKHEQISNDEPVQNLKSTKPKHHFGLRLIMVITGLIFFMSLLFSRTVLNSTYMSHQVVSSSIGSNIEQSVNSQLQKYGVNNQDIVPEGAINQVVQKMAEQLYAGQTVQVDQQIVSSVVNNGLKNSNSNATALGMGLSNTIASQAVNVINNQLNTNQLNTYASDIQTLVNVNRITMIISGVLLVIWFVLAVFSLIFVSAISSTLFWTGLLSGIGFGAVYLSNIVGQLSNQYQVASDLIKQVGNDVLTTGFLAAIIMAVVGIILWIIVKITHFRSKKMKLGNN</sequence>
<feature type="transmembrane region" description="Helical" evidence="1">
    <location>
        <begin position="26"/>
        <end position="45"/>
    </location>
</feature>
<gene>
    <name evidence="2" type="ORF">IV88_GL000288</name>
</gene>
<dbReference type="EMBL" id="JQCQ01000013">
    <property type="protein sequence ID" value="KRO25252.1"/>
    <property type="molecule type" value="Genomic_DNA"/>
</dbReference>